<dbReference type="InterPro" id="IPR050448">
    <property type="entry name" value="OpgB/LTA_synthase_biosynth"/>
</dbReference>
<feature type="transmembrane region" description="Helical" evidence="6">
    <location>
        <begin position="94"/>
        <end position="112"/>
    </location>
</feature>
<reference evidence="8 9" key="1">
    <citation type="submission" date="2021-08" db="EMBL/GenBank/DDBJ databases">
        <title>Complete genome sequence of Leptospira kobayashii strain E30.</title>
        <authorList>
            <person name="Nakao R."/>
            <person name="Nakamura S."/>
            <person name="Masuzawa T."/>
            <person name="Koizumi N."/>
        </authorList>
    </citation>
    <scope>NUCLEOTIDE SEQUENCE [LARGE SCALE GENOMIC DNA]</scope>
    <source>
        <strain evidence="8 9">E30</strain>
    </source>
</reference>
<dbReference type="PANTHER" id="PTHR47371">
    <property type="entry name" value="LIPOTEICHOIC ACID SYNTHASE"/>
    <property type="match status" value="1"/>
</dbReference>
<dbReference type="Gene3D" id="3.30.1120.80">
    <property type="match status" value="1"/>
</dbReference>
<evidence type="ECO:0000256" key="6">
    <source>
        <dbReference type="SAM" id="Phobius"/>
    </source>
</evidence>
<evidence type="ECO:0000256" key="3">
    <source>
        <dbReference type="ARBA" id="ARBA00022692"/>
    </source>
</evidence>
<dbReference type="SUPFAM" id="SSF53649">
    <property type="entry name" value="Alkaline phosphatase-like"/>
    <property type="match status" value="1"/>
</dbReference>
<name>A0ABN6KKT5_9LEPT</name>
<evidence type="ECO:0000256" key="2">
    <source>
        <dbReference type="ARBA" id="ARBA00022475"/>
    </source>
</evidence>
<protein>
    <submittedName>
        <fullName evidence="8">Alkaline phosphatase</fullName>
    </submittedName>
</protein>
<accession>A0ABN6KKT5</accession>
<evidence type="ECO:0000313" key="8">
    <source>
        <dbReference type="EMBL" id="BDA80073.1"/>
    </source>
</evidence>
<dbReference type="EMBL" id="AP025028">
    <property type="protein sequence ID" value="BDA80073.1"/>
    <property type="molecule type" value="Genomic_DNA"/>
</dbReference>
<dbReference type="Gene3D" id="3.40.720.10">
    <property type="entry name" value="Alkaline Phosphatase, subunit A"/>
    <property type="match status" value="1"/>
</dbReference>
<keyword evidence="2" id="KW-1003">Cell membrane</keyword>
<proteinExistence type="predicted"/>
<dbReference type="CDD" id="cd16015">
    <property type="entry name" value="LTA_synthase"/>
    <property type="match status" value="1"/>
</dbReference>
<feature type="domain" description="Sulfatase N-terminal" evidence="7">
    <location>
        <begin position="284"/>
        <end position="560"/>
    </location>
</feature>
<feature type="transmembrane region" description="Helical" evidence="6">
    <location>
        <begin position="15"/>
        <end position="37"/>
    </location>
</feature>
<gene>
    <name evidence="8" type="ORF">LPTSP3_g30030</name>
</gene>
<evidence type="ECO:0000259" key="7">
    <source>
        <dbReference type="Pfam" id="PF00884"/>
    </source>
</evidence>
<evidence type="ECO:0000256" key="1">
    <source>
        <dbReference type="ARBA" id="ARBA00004651"/>
    </source>
</evidence>
<feature type="transmembrane region" description="Helical" evidence="6">
    <location>
        <begin position="144"/>
        <end position="163"/>
    </location>
</feature>
<feature type="transmembrane region" description="Helical" evidence="6">
    <location>
        <begin position="175"/>
        <end position="194"/>
    </location>
</feature>
<dbReference type="Proteomes" id="UP000245263">
    <property type="component" value="Chromosome 1"/>
</dbReference>
<dbReference type="InterPro" id="IPR000917">
    <property type="entry name" value="Sulfatase_N"/>
</dbReference>
<keyword evidence="3 6" id="KW-0812">Transmembrane</keyword>
<keyword evidence="9" id="KW-1185">Reference proteome</keyword>
<organism evidence="8 9">
    <name type="scientific">Leptospira kobayashii</name>
    <dbReference type="NCBI Taxonomy" id="1917830"/>
    <lineage>
        <taxon>Bacteria</taxon>
        <taxon>Pseudomonadati</taxon>
        <taxon>Spirochaetota</taxon>
        <taxon>Spirochaetia</taxon>
        <taxon>Leptospirales</taxon>
        <taxon>Leptospiraceae</taxon>
        <taxon>Leptospira</taxon>
    </lineage>
</organism>
<comment type="subcellular location">
    <subcellularLocation>
        <location evidence="1">Cell membrane</location>
        <topology evidence="1">Multi-pass membrane protein</topology>
    </subcellularLocation>
</comment>
<evidence type="ECO:0000256" key="4">
    <source>
        <dbReference type="ARBA" id="ARBA00022989"/>
    </source>
</evidence>
<keyword evidence="4 6" id="KW-1133">Transmembrane helix</keyword>
<sequence>MKLLYRNLSFPDKLFLGYSVSFLSLFTVFRIIFLFVYSYRLESFQVDSILHSFAVGLRFDLATVGMLLGVFYILSKFSILNRFRSYRVLWSFPPIPIFAWSIAHLSGDMLYYENANKHIGYEAVVFLADMPILIQSAIHENPIAMILIISGIIGFLAVSFYGYKKWILPRGDEPFSFYKFLISLAFAFFLTITLTRGGVQETPLRASNAILCEDTFVNNIPLNGIYTTIMDLKSQSIPKELKMNLTQSYALVRNEIDYPEAEFVNLPNYPLLRKQLETNKSKPPNIVLVLQESWTGKFVWPISDGIVNGKELTPFYNQLAKEGHSFKRFFANGGRTSNGLLSMLTGIPDRPGLTAVRTHQVLGNFSGLGNVFKHWGYDTIFITGDDLQFDSLGTILPHWGFQKIIGKKEIEKTNRFKIGAWGYDDRDILELLHDEINASNKNGKPFLGTILTMTTHYPYKVPDSKFEIYDSSVQDYDYLNTYHYADWALSDFIGRAKKSDYFKNTIFVFAADHTHHRYLNYFEDRNVPFLIWAPGKIKAKLDTRTVSQLDVLPTVIGLVGKETYFSAMGKNLLSSGKTKESAYFAYGAAFGWIEENQFLFQWADGNKNFTLTANPPLGDNEECKQTPTLCSTSLQKAKAYFNLSMELMNKNKVFPGGML</sequence>
<evidence type="ECO:0000313" key="9">
    <source>
        <dbReference type="Proteomes" id="UP000245263"/>
    </source>
</evidence>
<feature type="transmembrane region" description="Helical" evidence="6">
    <location>
        <begin position="49"/>
        <end position="74"/>
    </location>
</feature>
<dbReference type="InterPro" id="IPR017850">
    <property type="entry name" value="Alkaline_phosphatase_core_sf"/>
</dbReference>
<dbReference type="PANTHER" id="PTHR47371:SF3">
    <property type="entry name" value="PHOSPHOGLYCEROL TRANSFERASE I"/>
    <property type="match status" value="1"/>
</dbReference>
<dbReference type="InterPro" id="IPR012160">
    <property type="entry name" value="LtaS-like"/>
</dbReference>
<keyword evidence="5 6" id="KW-0472">Membrane</keyword>
<dbReference type="Pfam" id="PF00884">
    <property type="entry name" value="Sulfatase"/>
    <property type="match status" value="1"/>
</dbReference>
<evidence type="ECO:0000256" key="5">
    <source>
        <dbReference type="ARBA" id="ARBA00023136"/>
    </source>
</evidence>
<dbReference type="RefSeq" id="WP_109021181.1">
    <property type="nucleotide sequence ID" value="NZ_AP025028.1"/>
</dbReference>
<dbReference type="PIRSF" id="PIRSF005091">
    <property type="entry name" value="Mmb_sulf_HI1246"/>
    <property type="match status" value="1"/>
</dbReference>